<organism evidence="1 2">
    <name type="scientific">Halostreptopolyspora alba</name>
    <dbReference type="NCBI Taxonomy" id="2487137"/>
    <lineage>
        <taxon>Bacteria</taxon>
        <taxon>Bacillati</taxon>
        <taxon>Actinomycetota</taxon>
        <taxon>Actinomycetes</taxon>
        <taxon>Streptosporangiales</taxon>
        <taxon>Nocardiopsidaceae</taxon>
        <taxon>Halostreptopolyspora</taxon>
    </lineage>
</organism>
<name>A0A3N0E4U7_9ACTN</name>
<proteinExistence type="predicted"/>
<reference evidence="1 2" key="1">
    <citation type="submission" date="2018-11" db="EMBL/GenBank/DDBJ databases">
        <title>The genome draft of YIM 96095.</title>
        <authorList>
            <person name="Tang S.-K."/>
            <person name="Chunyu W.-X."/>
            <person name="Feng Y.-Z."/>
        </authorList>
    </citation>
    <scope>NUCLEOTIDE SEQUENCE [LARGE SCALE GENOMIC DNA]</scope>
    <source>
        <strain evidence="1 2">YIM 96095</strain>
    </source>
</reference>
<dbReference type="Proteomes" id="UP000269198">
    <property type="component" value="Unassembled WGS sequence"/>
</dbReference>
<evidence type="ECO:0000313" key="1">
    <source>
        <dbReference type="EMBL" id="RNL82857.1"/>
    </source>
</evidence>
<gene>
    <name evidence="1" type="ORF">EFW17_18050</name>
</gene>
<protein>
    <submittedName>
        <fullName evidence="1">Uncharacterized protein</fullName>
    </submittedName>
</protein>
<keyword evidence="2" id="KW-1185">Reference proteome</keyword>
<dbReference type="RefSeq" id="WP_123202591.1">
    <property type="nucleotide sequence ID" value="NZ_RJMB01000020.1"/>
</dbReference>
<sequence length="130" mass="13465">MVATIPRVLASLVVAAVIMLGVPMPPFSAVLASATTQDVHGTDEGSGAHALASVERAPETISLALPTTSNGELRQLVRDLTDDYALSDTALPEIPGPWGYAPLPESVVDPDLAEPFGLPFGRAPPLTARV</sequence>
<comment type="caution">
    <text evidence="1">The sequence shown here is derived from an EMBL/GenBank/DDBJ whole genome shotgun (WGS) entry which is preliminary data.</text>
</comment>
<dbReference type="EMBL" id="RJMB01000020">
    <property type="protein sequence ID" value="RNL82857.1"/>
    <property type="molecule type" value="Genomic_DNA"/>
</dbReference>
<dbReference type="OrthoDB" id="3436949at2"/>
<dbReference type="AlphaFoldDB" id="A0A3N0E4U7"/>
<accession>A0A3N0E4U7</accession>
<evidence type="ECO:0000313" key="2">
    <source>
        <dbReference type="Proteomes" id="UP000269198"/>
    </source>
</evidence>